<keyword evidence="9 13" id="KW-1133">Transmembrane helix</keyword>
<evidence type="ECO:0000256" key="9">
    <source>
        <dbReference type="ARBA" id="ARBA00022989"/>
    </source>
</evidence>
<name>A0AAE3E887_9FIRM</name>
<comment type="caution">
    <text evidence="14">The sequence shown here is derived from an EMBL/GenBank/DDBJ whole genome shotgun (WGS) entry which is preliminary data.</text>
</comment>
<comment type="similarity">
    <text evidence="3">Belongs to the multi antimicrobial extrusion (MATE) (TC 2.A.66.1) family.</text>
</comment>
<dbReference type="InterPro" id="IPR050222">
    <property type="entry name" value="MATE_MdtK"/>
</dbReference>
<evidence type="ECO:0000256" key="1">
    <source>
        <dbReference type="ARBA" id="ARBA00003408"/>
    </source>
</evidence>
<dbReference type="Pfam" id="PF01554">
    <property type="entry name" value="MatE"/>
    <property type="match status" value="2"/>
</dbReference>
<dbReference type="GO" id="GO:0006811">
    <property type="term" value="P:monoatomic ion transport"/>
    <property type="evidence" value="ECO:0007669"/>
    <property type="project" value="UniProtKB-KW"/>
</dbReference>
<dbReference type="CDD" id="cd13138">
    <property type="entry name" value="MATE_yoeA_like"/>
    <property type="match status" value="1"/>
</dbReference>
<feature type="transmembrane region" description="Helical" evidence="13">
    <location>
        <begin position="357"/>
        <end position="381"/>
    </location>
</feature>
<dbReference type="RefSeq" id="WP_308452593.1">
    <property type="nucleotide sequence ID" value="NZ_JAJEQR010000005.1"/>
</dbReference>
<protein>
    <recommendedName>
        <fullName evidence="4">Probable multidrug resistance protein NorM</fullName>
    </recommendedName>
    <alternativeName>
        <fullName evidence="12">Multidrug-efflux transporter</fullName>
    </alternativeName>
</protein>
<evidence type="ECO:0000256" key="2">
    <source>
        <dbReference type="ARBA" id="ARBA00004651"/>
    </source>
</evidence>
<feature type="transmembrane region" description="Helical" evidence="13">
    <location>
        <begin position="18"/>
        <end position="36"/>
    </location>
</feature>
<feature type="transmembrane region" description="Helical" evidence="13">
    <location>
        <begin position="393"/>
        <end position="412"/>
    </location>
</feature>
<reference evidence="14" key="1">
    <citation type="submission" date="2021-10" db="EMBL/GenBank/DDBJ databases">
        <title>Anaerobic single-cell dispensing facilitates the cultivation of human gut bacteria.</title>
        <authorList>
            <person name="Afrizal A."/>
        </authorList>
    </citation>
    <scope>NUCLEOTIDE SEQUENCE</scope>
    <source>
        <strain evidence="14">CLA-AA-H215</strain>
    </source>
</reference>
<dbReference type="GO" id="GO:0005886">
    <property type="term" value="C:plasma membrane"/>
    <property type="evidence" value="ECO:0007669"/>
    <property type="project" value="UniProtKB-SubCell"/>
</dbReference>
<keyword evidence="15" id="KW-1185">Reference proteome</keyword>
<dbReference type="GO" id="GO:0042910">
    <property type="term" value="F:xenobiotic transmembrane transporter activity"/>
    <property type="evidence" value="ECO:0007669"/>
    <property type="project" value="InterPro"/>
</dbReference>
<dbReference type="EMBL" id="JAJEQR010000005">
    <property type="protein sequence ID" value="MCC2229804.1"/>
    <property type="molecule type" value="Genomic_DNA"/>
</dbReference>
<feature type="transmembrane region" description="Helical" evidence="13">
    <location>
        <begin position="174"/>
        <end position="193"/>
    </location>
</feature>
<keyword evidence="6" id="KW-0050">Antiport</keyword>
<evidence type="ECO:0000256" key="3">
    <source>
        <dbReference type="ARBA" id="ARBA00010199"/>
    </source>
</evidence>
<feature type="transmembrane region" description="Helical" evidence="13">
    <location>
        <begin position="199"/>
        <end position="224"/>
    </location>
</feature>
<evidence type="ECO:0000256" key="11">
    <source>
        <dbReference type="ARBA" id="ARBA00023136"/>
    </source>
</evidence>
<evidence type="ECO:0000256" key="4">
    <source>
        <dbReference type="ARBA" id="ARBA00020268"/>
    </source>
</evidence>
<evidence type="ECO:0000256" key="7">
    <source>
        <dbReference type="ARBA" id="ARBA00022475"/>
    </source>
</evidence>
<evidence type="ECO:0000256" key="12">
    <source>
        <dbReference type="ARBA" id="ARBA00031636"/>
    </source>
</evidence>
<dbReference type="PANTHER" id="PTHR43298:SF2">
    <property type="entry name" value="FMN_FAD EXPORTER YEEO-RELATED"/>
    <property type="match status" value="1"/>
</dbReference>
<feature type="transmembrane region" description="Helical" evidence="13">
    <location>
        <begin position="290"/>
        <end position="312"/>
    </location>
</feature>
<evidence type="ECO:0000256" key="13">
    <source>
        <dbReference type="SAM" id="Phobius"/>
    </source>
</evidence>
<dbReference type="InterPro" id="IPR002528">
    <property type="entry name" value="MATE_fam"/>
</dbReference>
<dbReference type="Proteomes" id="UP001198182">
    <property type="component" value="Unassembled WGS sequence"/>
</dbReference>
<evidence type="ECO:0000313" key="14">
    <source>
        <dbReference type="EMBL" id="MCC2229804.1"/>
    </source>
</evidence>
<proteinExistence type="inferred from homology"/>
<feature type="transmembrane region" description="Helical" evidence="13">
    <location>
        <begin position="105"/>
        <end position="127"/>
    </location>
</feature>
<dbReference type="NCBIfam" id="TIGR00797">
    <property type="entry name" value="matE"/>
    <property type="match status" value="1"/>
</dbReference>
<feature type="transmembrane region" description="Helical" evidence="13">
    <location>
        <begin position="418"/>
        <end position="440"/>
    </location>
</feature>
<feature type="transmembrane region" description="Helical" evidence="13">
    <location>
        <begin position="245"/>
        <end position="270"/>
    </location>
</feature>
<dbReference type="PANTHER" id="PTHR43298">
    <property type="entry name" value="MULTIDRUG RESISTANCE PROTEIN NORM-RELATED"/>
    <property type="match status" value="1"/>
</dbReference>
<keyword evidence="10" id="KW-0406">Ion transport</keyword>
<evidence type="ECO:0000256" key="6">
    <source>
        <dbReference type="ARBA" id="ARBA00022449"/>
    </source>
</evidence>
<accession>A0AAE3E887</accession>
<sequence length="459" mass="49991">MTAKPQKRQNDRNMTEGVIWKELTAFAVPLLVGNLFQQLYNTVDSIVVGNYVGKEALAAVGSVGPIINSLIGFFIGLSAGAGVVISQSYGAGNREKLGRAVHTTFCMTLICCVIFTILGVGMTPFMLRLMSTPSDVFGESQTYLQVYFAGVSGMLLYNMGAGVLRAVGDSRRPVYFLIVAACINTVLDVVFVAKFRMGIAGAAWATVISQIVSAILTLTILMRADAPYRLSIRKLSMDLRTLKEIITIGFPAALQQMITSISNVFVQSYINVFGSDVMAAWSAYSKLDTFVLLPMMSISLAATTFTGQNLGAGKVERIRKGTNTALLLSMGTSLLCMIPVMIFAGPLVGMFNQEPNVISYGILLIRTMLPFYFFACVNQIYAGVLRGLGDSKVPMYIMLGSFVLFRQIYLYTATHLSGSIVVVALGYPIGWILCTILLGIHYKKSWKKHVDLFLKNGMV</sequence>
<dbReference type="AlphaFoldDB" id="A0AAE3E887"/>
<dbReference type="PIRSF" id="PIRSF006603">
    <property type="entry name" value="DinF"/>
    <property type="match status" value="1"/>
</dbReference>
<keyword evidence="8 13" id="KW-0812">Transmembrane</keyword>
<feature type="transmembrane region" description="Helical" evidence="13">
    <location>
        <begin position="147"/>
        <end position="167"/>
    </location>
</feature>
<evidence type="ECO:0000256" key="5">
    <source>
        <dbReference type="ARBA" id="ARBA00022448"/>
    </source>
</evidence>
<dbReference type="InterPro" id="IPR048279">
    <property type="entry name" value="MdtK-like"/>
</dbReference>
<keyword evidence="7" id="KW-1003">Cell membrane</keyword>
<keyword evidence="5" id="KW-0813">Transport</keyword>
<comment type="function">
    <text evidence="1">Multidrug efflux pump.</text>
</comment>
<evidence type="ECO:0000256" key="8">
    <source>
        <dbReference type="ARBA" id="ARBA00022692"/>
    </source>
</evidence>
<organism evidence="14 15">
    <name type="scientific">Hominifimenecus microfluidus</name>
    <dbReference type="NCBI Taxonomy" id="2885348"/>
    <lineage>
        <taxon>Bacteria</taxon>
        <taxon>Bacillati</taxon>
        <taxon>Bacillota</taxon>
        <taxon>Clostridia</taxon>
        <taxon>Lachnospirales</taxon>
        <taxon>Lachnospiraceae</taxon>
        <taxon>Hominifimenecus</taxon>
    </lineage>
</organism>
<dbReference type="GO" id="GO:0015297">
    <property type="term" value="F:antiporter activity"/>
    <property type="evidence" value="ECO:0007669"/>
    <property type="project" value="UniProtKB-KW"/>
</dbReference>
<feature type="transmembrane region" description="Helical" evidence="13">
    <location>
        <begin position="324"/>
        <end position="345"/>
    </location>
</feature>
<keyword evidence="11 13" id="KW-0472">Membrane</keyword>
<gene>
    <name evidence="14" type="ORF">LKD81_02140</name>
</gene>
<feature type="transmembrane region" description="Helical" evidence="13">
    <location>
        <begin position="56"/>
        <end position="85"/>
    </location>
</feature>
<comment type="subcellular location">
    <subcellularLocation>
        <location evidence="2">Cell membrane</location>
        <topology evidence="2">Multi-pass membrane protein</topology>
    </subcellularLocation>
</comment>
<evidence type="ECO:0000313" key="15">
    <source>
        <dbReference type="Proteomes" id="UP001198182"/>
    </source>
</evidence>
<evidence type="ECO:0000256" key="10">
    <source>
        <dbReference type="ARBA" id="ARBA00023065"/>
    </source>
</evidence>